<protein>
    <submittedName>
        <fullName evidence="1">Uncharacterized protein</fullName>
    </submittedName>
</protein>
<proteinExistence type="predicted"/>
<feature type="non-terminal residue" evidence="1">
    <location>
        <position position="1"/>
    </location>
</feature>
<sequence length="219" mass="24507">VEEQRPRLLVVKAAMTVHGGAARDLLRNLPSIAEHFEVRFACLNLLDSQRTMLLSHDIQILEPYYQWQPNDGLLNEITGGQERSAAAAWKEHSSVHAAIEWADAIHLTGGNGSMEFPAFVPPGKPLHLHFLESKPGIHDDISHLNPDGSGGWRPKLMHLLQSRQRARIEKSFRGFAENQNWSVSANSEFSAQNLHRVYGIKGGVLYPSVDLSEFSREES</sequence>
<name>A0A383CZN9_9ZZZZ</name>
<dbReference type="EMBL" id="UINC01212942">
    <property type="protein sequence ID" value="SVE37489.1"/>
    <property type="molecule type" value="Genomic_DNA"/>
</dbReference>
<evidence type="ECO:0000313" key="1">
    <source>
        <dbReference type="EMBL" id="SVE37489.1"/>
    </source>
</evidence>
<accession>A0A383CZN9</accession>
<gene>
    <name evidence="1" type="ORF">METZ01_LOCUS490343</name>
</gene>
<organism evidence="1">
    <name type="scientific">marine metagenome</name>
    <dbReference type="NCBI Taxonomy" id="408172"/>
    <lineage>
        <taxon>unclassified sequences</taxon>
        <taxon>metagenomes</taxon>
        <taxon>ecological metagenomes</taxon>
    </lineage>
</organism>
<reference evidence="1" key="1">
    <citation type="submission" date="2018-05" db="EMBL/GenBank/DDBJ databases">
        <authorList>
            <person name="Lanie J.A."/>
            <person name="Ng W.-L."/>
            <person name="Kazmierczak K.M."/>
            <person name="Andrzejewski T.M."/>
            <person name="Davidsen T.M."/>
            <person name="Wayne K.J."/>
            <person name="Tettelin H."/>
            <person name="Glass J.I."/>
            <person name="Rusch D."/>
            <person name="Podicherti R."/>
            <person name="Tsui H.-C.T."/>
            <person name="Winkler M.E."/>
        </authorList>
    </citation>
    <scope>NUCLEOTIDE SEQUENCE</scope>
</reference>
<dbReference type="AlphaFoldDB" id="A0A383CZN9"/>
<feature type="non-terminal residue" evidence="1">
    <location>
        <position position="219"/>
    </location>
</feature>